<dbReference type="SUPFAM" id="SSF48403">
    <property type="entry name" value="Ankyrin repeat"/>
    <property type="match status" value="1"/>
</dbReference>
<keyword evidence="2" id="KW-0677">Repeat</keyword>
<accession>A0AAW0R6P3</accession>
<keyword evidence="3 4" id="KW-0040">ANK repeat</keyword>
<sequence>MSDLLTLFQEKFNDLVQPALFASRLLDSYDCSHMGLLWHLESPPSACKRLWDAYLLYRTKNETDPAVGNFCDIRRMAGLVAAENESSGPKKTNSVGDTILERLCWLALVKKTSNGTRSPLCSSDLLVTDASRLSAAAHFNMVALAERLLQEGASPVDDGQIFPSAIEVAACAGNKNMLEILSRNLDRKTQLMEGEGEGEGEPIPLGRTPDWLTSAGRRAMEAAAARGDVEFLKLVRRHVANGCGLDLCSEIMGDVVLYAMWNTANPETYDYLATLYTSQTAHVLVHYAAHGQLAMVRHLVERVGFAVDGLSWDKARHGNPLANACRRGHDDVVDYLLARGAKIDHSEEDDRDSALPAAASGGSLAMVRKLVLDHGAPLDTIPALQAILEAVKLEHTEMVHFLLDRCDFPHPAEDYLQHIRGPHVAFAKSEGLDSMVELLEAWSEANPPVEVYL</sequence>
<reference evidence="5 6" key="1">
    <citation type="submission" date="2023-01" db="EMBL/GenBank/DDBJ databases">
        <title>Analysis of 21 Apiospora genomes using comparative genomics revels a genus with tremendous synthesis potential of carbohydrate active enzymes and secondary metabolites.</title>
        <authorList>
            <person name="Sorensen T."/>
        </authorList>
    </citation>
    <scope>NUCLEOTIDE SEQUENCE [LARGE SCALE GENOMIC DNA]</scope>
    <source>
        <strain evidence="5 6">CBS 117206</strain>
    </source>
</reference>
<gene>
    <name evidence="5" type="ORF">PG999_001818</name>
</gene>
<dbReference type="Gene3D" id="1.25.40.20">
    <property type="entry name" value="Ankyrin repeat-containing domain"/>
    <property type="match status" value="2"/>
</dbReference>
<dbReference type="Pfam" id="PF12796">
    <property type="entry name" value="Ank_2"/>
    <property type="match status" value="1"/>
</dbReference>
<comment type="caution">
    <text evidence="5">The sequence shown here is derived from an EMBL/GenBank/DDBJ whole genome shotgun (WGS) entry which is preliminary data.</text>
</comment>
<proteinExistence type="predicted"/>
<evidence type="ECO:0000256" key="2">
    <source>
        <dbReference type="ARBA" id="ARBA00022737"/>
    </source>
</evidence>
<dbReference type="GO" id="GO:0019706">
    <property type="term" value="F:protein-cysteine S-palmitoyltransferase activity"/>
    <property type="evidence" value="ECO:0007669"/>
    <property type="project" value="UniProtKB-EC"/>
</dbReference>
<feature type="repeat" description="ANK" evidence="4">
    <location>
        <begin position="316"/>
        <end position="348"/>
    </location>
</feature>
<dbReference type="Proteomes" id="UP001392437">
    <property type="component" value="Unassembled WGS sequence"/>
</dbReference>
<dbReference type="EC" id="2.3.1.225" evidence="1"/>
<organism evidence="5 6">
    <name type="scientific">Apiospora kogelbergensis</name>
    <dbReference type="NCBI Taxonomy" id="1337665"/>
    <lineage>
        <taxon>Eukaryota</taxon>
        <taxon>Fungi</taxon>
        <taxon>Dikarya</taxon>
        <taxon>Ascomycota</taxon>
        <taxon>Pezizomycotina</taxon>
        <taxon>Sordariomycetes</taxon>
        <taxon>Xylariomycetidae</taxon>
        <taxon>Amphisphaeriales</taxon>
        <taxon>Apiosporaceae</taxon>
        <taxon>Apiospora</taxon>
    </lineage>
</organism>
<keyword evidence="6" id="KW-1185">Reference proteome</keyword>
<protein>
    <recommendedName>
        <fullName evidence="1">protein S-acyltransferase</fullName>
        <ecNumber evidence="1">2.3.1.225</ecNumber>
    </recommendedName>
</protein>
<dbReference type="PANTHER" id="PTHR24161">
    <property type="entry name" value="ANK_REP_REGION DOMAIN-CONTAINING PROTEIN-RELATED"/>
    <property type="match status" value="1"/>
</dbReference>
<evidence type="ECO:0000256" key="3">
    <source>
        <dbReference type="ARBA" id="ARBA00023043"/>
    </source>
</evidence>
<dbReference type="EMBL" id="JAQQWP010000002">
    <property type="protein sequence ID" value="KAK8129438.1"/>
    <property type="molecule type" value="Genomic_DNA"/>
</dbReference>
<evidence type="ECO:0000256" key="1">
    <source>
        <dbReference type="ARBA" id="ARBA00012210"/>
    </source>
</evidence>
<evidence type="ECO:0000313" key="6">
    <source>
        <dbReference type="Proteomes" id="UP001392437"/>
    </source>
</evidence>
<dbReference type="PANTHER" id="PTHR24161:SF85">
    <property type="entry name" value="PALMITOYLTRANSFERASE HIP14"/>
    <property type="match status" value="1"/>
</dbReference>
<dbReference type="SMART" id="SM00248">
    <property type="entry name" value="ANK"/>
    <property type="match status" value="6"/>
</dbReference>
<name>A0AAW0R6P3_9PEZI</name>
<dbReference type="AlphaFoldDB" id="A0AAW0R6P3"/>
<dbReference type="InterPro" id="IPR036770">
    <property type="entry name" value="Ankyrin_rpt-contain_sf"/>
</dbReference>
<evidence type="ECO:0000256" key="4">
    <source>
        <dbReference type="PROSITE-ProRule" id="PRU00023"/>
    </source>
</evidence>
<dbReference type="InterPro" id="IPR002110">
    <property type="entry name" value="Ankyrin_rpt"/>
</dbReference>
<dbReference type="PROSITE" id="PS50297">
    <property type="entry name" value="ANK_REP_REGION"/>
    <property type="match status" value="1"/>
</dbReference>
<evidence type="ECO:0000313" key="5">
    <source>
        <dbReference type="EMBL" id="KAK8129438.1"/>
    </source>
</evidence>
<dbReference type="PROSITE" id="PS50088">
    <property type="entry name" value="ANK_REPEAT"/>
    <property type="match status" value="1"/>
</dbReference>